<organism evidence="2 3">
    <name type="scientific">Puccinia striiformis f. sp. tritici PST-78</name>
    <dbReference type="NCBI Taxonomy" id="1165861"/>
    <lineage>
        <taxon>Eukaryota</taxon>
        <taxon>Fungi</taxon>
        <taxon>Dikarya</taxon>
        <taxon>Basidiomycota</taxon>
        <taxon>Pucciniomycotina</taxon>
        <taxon>Pucciniomycetes</taxon>
        <taxon>Pucciniales</taxon>
        <taxon>Pucciniaceae</taxon>
        <taxon>Puccinia</taxon>
    </lineage>
</organism>
<comment type="caution">
    <text evidence="2">The sequence shown here is derived from an EMBL/GenBank/DDBJ whole genome shotgun (WGS) entry which is preliminary data.</text>
</comment>
<evidence type="ECO:0000313" key="2">
    <source>
        <dbReference type="EMBL" id="KNE86914.1"/>
    </source>
</evidence>
<reference evidence="3" key="1">
    <citation type="submission" date="2014-03" db="EMBL/GenBank/DDBJ databases">
        <title>The Genome Sequence of Puccinia striiformis f. sp. tritici PST-78.</title>
        <authorList>
            <consortium name="The Broad Institute Genome Sequencing Platform"/>
            <person name="Cuomo C."/>
            <person name="Hulbert S."/>
            <person name="Chen X."/>
            <person name="Walker B."/>
            <person name="Young S.K."/>
            <person name="Zeng Q."/>
            <person name="Gargeya S."/>
            <person name="Fitzgerald M."/>
            <person name="Haas B."/>
            <person name="Abouelleil A."/>
            <person name="Alvarado L."/>
            <person name="Arachchi H.M."/>
            <person name="Berlin A.M."/>
            <person name="Chapman S.B."/>
            <person name="Goldberg J."/>
            <person name="Griggs A."/>
            <person name="Gujja S."/>
            <person name="Hansen M."/>
            <person name="Howarth C."/>
            <person name="Imamovic A."/>
            <person name="Larimer J."/>
            <person name="McCowan C."/>
            <person name="Montmayeur A."/>
            <person name="Murphy C."/>
            <person name="Neiman D."/>
            <person name="Pearson M."/>
            <person name="Priest M."/>
            <person name="Roberts A."/>
            <person name="Saif S."/>
            <person name="Shea T."/>
            <person name="Sisk P."/>
            <person name="Sykes S."/>
            <person name="Wortman J."/>
            <person name="Nusbaum C."/>
            <person name="Birren B."/>
        </authorList>
    </citation>
    <scope>NUCLEOTIDE SEQUENCE [LARGE SCALE GENOMIC DNA]</scope>
    <source>
        <strain evidence="3">race PST-78</strain>
    </source>
</reference>
<protein>
    <submittedName>
        <fullName evidence="2">Uncharacterized protein</fullName>
    </submittedName>
</protein>
<evidence type="ECO:0000256" key="1">
    <source>
        <dbReference type="SAM" id="MobiDB-lite"/>
    </source>
</evidence>
<sequence>MIGLLRTEVDNHQVLLHSPFDFSTFESRCSLFWDGIVRKRVLTRSKNPPSNPSSSPQSQPRTKEENIWRVHSYLDSMGLCRFCRKQCGST</sequence>
<evidence type="ECO:0000313" key="3">
    <source>
        <dbReference type="Proteomes" id="UP000054564"/>
    </source>
</evidence>
<feature type="non-terminal residue" evidence="2">
    <location>
        <position position="90"/>
    </location>
</feature>
<accession>A0A0L0UJN8</accession>
<name>A0A0L0UJN8_9BASI</name>
<dbReference type="AlphaFoldDB" id="A0A0L0UJN8"/>
<gene>
    <name evidence="2" type="ORF">PSTG_19717</name>
</gene>
<dbReference type="Proteomes" id="UP000054564">
    <property type="component" value="Unassembled WGS sequence"/>
</dbReference>
<dbReference type="EMBL" id="AJIL01007557">
    <property type="protein sequence ID" value="KNE86914.1"/>
    <property type="molecule type" value="Genomic_DNA"/>
</dbReference>
<keyword evidence="3" id="KW-1185">Reference proteome</keyword>
<proteinExistence type="predicted"/>
<feature type="region of interest" description="Disordered" evidence="1">
    <location>
        <begin position="43"/>
        <end position="65"/>
    </location>
</feature>